<evidence type="ECO:0000313" key="4">
    <source>
        <dbReference type="Proteomes" id="UP000724874"/>
    </source>
</evidence>
<feature type="domain" description="CxC6 like cysteine cluster associated with KDZ" evidence="2">
    <location>
        <begin position="196"/>
        <end position="259"/>
    </location>
</feature>
<proteinExistence type="predicted"/>
<keyword evidence="4" id="KW-1185">Reference proteome</keyword>
<dbReference type="InterPro" id="IPR041539">
    <property type="entry name" value="CxC5"/>
</dbReference>
<dbReference type="InterPro" id="IPR040898">
    <property type="entry name" value="CxC6"/>
</dbReference>
<protein>
    <recommendedName>
        <fullName evidence="5">CxC5 like cysteine cluster associated with KDZ domain-containing protein</fullName>
    </recommendedName>
</protein>
<evidence type="ECO:0000313" key="3">
    <source>
        <dbReference type="EMBL" id="KAF8869217.1"/>
    </source>
</evidence>
<dbReference type="Pfam" id="PF18721">
    <property type="entry name" value="CxC6"/>
    <property type="match status" value="1"/>
</dbReference>
<dbReference type="OrthoDB" id="3055037at2759"/>
<evidence type="ECO:0000259" key="1">
    <source>
        <dbReference type="Pfam" id="PF18718"/>
    </source>
</evidence>
<feature type="domain" description="CxC5 like cysteine cluster associated with KDZ" evidence="1">
    <location>
        <begin position="61"/>
        <end position="179"/>
    </location>
</feature>
<dbReference type="AlphaFoldDB" id="A0A9P5TEI5"/>
<sequence length="354" mass="40132">PNSLPDAVQEFLGSALNLCDEYVQGCWDVFKSTIWHYDPVQHSTVADAMLFQEHGKQQNLASHSLYPPVTTCLNPSCLKDMALLHDYAKTPRKVILFTLEDGAYMTYHYKLTCTTCKTMYHNNYLVSNHVRTYYAGVPDVIEIGKHQFILRDVANMFLNLMLISWTSASNCMTIYNESLSKPENWPKEWDFIILSNGITIGHPCCGVRHCTESLENVKRDQFCPGHKYRLEICAVEGCEEKVVPDFLTCALASHRELEEKRKLHNSTNFQLQSQVQRSTVSNPPDEEVMQSLREDGEALDDGIEEKVLPSTAPQEPMACPQKLETGNQCIRACFGHSQTHNEQLLVHPCGMIVA</sequence>
<accession>A0A9P5TEI5</accession>
<dbReference type="Pfam" id="PF18718">
    <property type="entry name" value="CxC5"/>
    <property type="match status" value="1"/>
</dbReference>
<comment type="caution">
    <text evidence="3">The sequence shown here is derived from an EMBL/GenBank/DDBJ whole genome shotgun (WGS) entry which is preliminary data.</text>
</comment>
<name>A0A9P5TEI5_GYMJU</name>
<evidence type="ECO:0008006" key="5">
    <source>
        <dbReference type="Google" id="ProtNLM"/>
    </source>
</evidence>
<feature type="non-terminal residue" evidence="3">
    <location>
        <position position="354"/>
    </location>
</feature>
<reference evidence="3" key="1">
    <citation type="submission" date="2020-11" db="EMBL/GenBank/DDBJ databases">
        <authorList>
            <consortium name="DOE Joint Genome Institute"/>
            <person name="Ahrendt S."/>
            <person name="Riley R."/>
            <person name="Andreopoulos W."/>
            <person name="LaButti K."/>
            <person name="Pangilinan J."/>
            <person name="Ruiz-duenas F.J."/>
            <person name="Barrasa J.M."/>
            <person name="Sanchez-Garcia M."/>
            <person name="Camarero S."/>
            <person name="Miyauchi S."/>
            <person name="Serrano A."/>
            <person name="Linde D."/>
            <person name="Babiker R."/>
            <person name="Drula E."/>
            <person name="Ayuso-Fernandez I."/>
            <person name="Pacheco R."/>
            <person name="Padilla G."/>
            <person name="Ferreira P."/>
            <person name="Barriuso J."/>
            <person name="Kellner H."/>
            <person name="Castanera R."/>
            <person name="Alfaro M."/>
            <person name="Ramirez L."/>
            <person name="Pisabarro A.G."/>
            <person name="Kuo A."/>
            <person name="Tritt A."/>
            <person name="Lipzen A."/>
            <person name="He G."/>
            <person name="Yan M."/>
            <person name="Ng V."/>
            <person name="Cullen D."/>
            <person name="Martin F."/>
            <person name="Rosso M.-N."/>
            <person name="Henrissat B."/>
            <person name="Hibbett D."/>
            <person name="Martinez A.T."/>
            <person name="Grigoriev I.V."/>
        </authorList>
    </citation>
    <scope>NUCLEOTIDE SEQUENCE</scope>
    <source>
        <strain evidence="3">AH 44721</strain>
    </source>
</reference>
<gene>
    <name evidence="3" type="ORF">CPB84DRAFT_1694640</name>
</gene>
<evidence type="ECO:0000259" key="2">
    <source>
        <dbReference type="Pfam" id="PF18721"/>
    </source>
</evidence>
<organism evidence="3 4">
    <name type="scientific">Gymnopilus junonius</name>
    <name type="common">Spectacular rustgill mushroom</name>
    <name type="synonym">Gymnopilus spectabilis subsp. junonius</name>
    <dbReference type="NCBI Taxonomy" id="109634"/>
    <lineage>
        <taxon>Eukaryota</taxon>
        <taxon>Fungi</taxon>
        <taxon>Dikarya</taxon>
        <taxon>Basidiomycota</taxon>
        <taxon>Agaricomycotina</taxon>
        <taxon>Agaricomycetes</taxon>
        <taxon>Agaricomycetidae</taxon>
        <taxon>Agaricales</taxon>
        <taxon>Agaricineae</taxon>
        <taxon>Hymenogastraceae</taxon>
        <taxon>Gymnopilus</taxon>
    </lineage>
</organism>
<dbReference type="Proteomes" id="UP000724874">
    <property type="component" value="Unassembled WGS sequence"/>
</dbReference>
<dbReference type="EMBL" id="JADNYJ010000478">
    <property type="protein sequence ID" value="KAF8869217.1"/>
    <property type="molecule type" value="Genomic_DNA"/>
</dbReference>